<dbReference type="Proteomes" id="UP000182200">
    <property type="component" value="Unassembled WGS sequence"/>
</dbReference>
<keyword evidence="13" id="KW-1185">Reference proteome</keyword>
<keyword evidence="4 9" id="KW-0812">Transmembrane</keyword>
<dbReference type="EC" id="2.5.1.141" evidence="9"/>
<dbReference type="GO" id="GO:0008495">
    <property type="term" value="F:protoheme IX farnesyltransferase activity"/>
    <property type="evidence" value="ECO:0007669"/>
    <property type="project" value="UniProtKB-UniRule"/>
</dbReference>
<keyword evidence="3 9" id="KW-0808">Transferase</keyword>
<accession>A0A0P1P327</accession>
<evidence type="ECO:0000256" key="6">
    <source>
        <dbReference type="ARBA" id="ARBA00023133"/>
    </source>
</evidence>
<comment type="pathway">
    <text evidence="9">Porphyrin-containing compound metabolism; heme O biosynthesis; heme O from protoheme: step 1/1.</text>
</comment>
<dbReference type="NCBIfam" id="TIGR01473">
    <property type="entry name" value="cyoE_ctaB"/>
    <property type="match status" value="1"/>
</dbReference>
<dbReference type="UniPathway" id="UPA00834">
    <property type="reaction ID" value="UER00712"/>
</dbReference>
<evidence type="ECO:0000256" key="9">
    <source>
        <dbReference type="HAMAP-Rule" id="MF_00154"/>
    </source>
</evidence>
<accession>A0A0P1LKJ5</accession>
<dbReference type="STRING" id="1633631.GCA_001442925_00363"/>
<feature type="transmembrane region" description="Helical" evidence="9">
    <location>
        <begin position="210"/>
        <end position="230"/>
    </location>
</feature>
<dbReference type="GO" id="GO:0048034">
    <property type="term" value="P:heme O biosynthetic process"/>
    <property type="evidence" value="ECO:0007669"/>
    <property type="project" value="UniProtKB-UniRule"/>
</dbReference>
<reference evidence="12 13" key="2">
    <citation type="submission" date="2015-11" db="EMBL/GenBank/DDBJ databases">
        <authorList>
            <person name="Varghese N."/>
        </authorList>
    </citation>
    <scope>NUCLEOTIDE SEQUENCE [LARGE SCALE GENOMIC DNA]</scope>
    <source>
        <strain evidence="10 13">JGI-8</strain>
    </source>
</reference>
<dbReference type="AlphaFoldDB" id="A0A0P1LLX2"/>
<accession>A0A0P1MCW8</accession>
<dbReference type="CDD" id="cd13957">
    <property type="entry name" value="PT_UbiA_Cox10"/>
    <property type="match status" value="1"/>
</dbReference>
<evidence type="ECO:0000313" key="11">
    <source>
        <dbReference type="EMBL" id="CUU01776.1"/>
    </source>
</evidence>
<accession>A0A0P1MIC2</accession>
<keyword evidence="5 9" id="KW-1133">Transmembrane helix</keyword>
<dbReference type="InterPro" id="IPR000537">
    <property type="entry name" value="UbiA_prenyltransferase"/>
</dbReference>
<dbReference type="InterPro" id="IPR044878">
    <property type="entry name" value="UbiA_sf"/>
</dbReference>
<accession>A0A0P1LLX2</accession>
<accession>A0A0S4MRY2</accession>
<evidence type="ECO:0000256" key="1">
    <source>
        <dbReference type="ARBA" id="ARBA00004141"/>
    </source>
</evidence>
<keyword evidence="6 9" id="KW-0350">Heme biosynthesis</keyword>
<reference evidence="11" key="1">
    <citation type="submission" date="2015-11" db="EMBL/GenBank/DDBJ databases">
        <authorList>
            <person name="Zhang Y."/>
            <person name="Guo Z."/>
        </authorList>
    </citation>
    <scope>NUCLEOTIDE SEQUENCE [LARGE SCALE GENOMIC DNA]</scope>
    <source>
        <strain evidence="11">JGI-4</strain>
    </source>
</reference>
<dbReference type="GO" id="GO:0005886">
    <property type="term" value="C:plasma membrane"/>
    <property type="evidence" value="ECO:0007669"/>
    <property type="project" value="UniProtKB-SubCell"/>
</dbReference>
<dbReference type="RefSeq" id="WP_047133141.1">
    <property type="nucleotide sequence ID" value="NZ_CZVI01000069.1"/>
</dbReference>
<dbReference type="EMBL" id="FAOP01000002">
    <property type="protein sequence ID" value="CUU01776.1"/>
    <property type="molecule type" value="Genomic_DNA"/>
</dbReference>
<evidence type="ECO:0000256" key="8">
    <source>
        <dbReference type="ARBA" id="ARBA00047690"/>
    </source>
</evidence>
<evidence type="ECO:0000256" key="3">
    <source>
        <dbReference type="ARBA" id="ARBA00022679"/>
    </source>
</evidence>
<evidence type="ECO:0000313" key="12">
    <source>
        <dbReference type="Proteomes" id="UP000182011"/>
    </source>
</evidence>
<gene>
    <name evidence="9" type="primary">ctaB</name>
    <name evidence="11" type="ORF">JGI4_00361</name>
    <name evidence="10" type="ORF">JGI8_02139</name>
</gene>
<accession>A0A0P1LAU9</accession>
<evidence type="ECO:0000256" key="7">
    <source>
        <dbReference type="ARBA" id="ARBA00023136"/>
    </source>
</evidence>
<dbReference type="InterPro" id="IPR006369">
    <property type="entry name" value="Protohaem_IX_farnesylTrfase"/>
</dbReference>
<feature type="transmembrane region" description="Helical" evidence="9">
    <location>
        <begin position="140"/>
        <end position="159"/>
    </location>
</feature>
<dbReference type="PANTHER" id="PTHR43448">
    <property type="entry name" value="PROTOHEME IX FARNESYLTRANSFERASE, MITOCHONDRIAL"/>
    <property type="match status" value="1"/>
</dbReference>
<dbReference type="FunFam" id="1.10.357.140:FF:000006">
    <property type="entry name" value="Protoheme IX farnesyltransferase, mitochondrial"/>
    <property type="match status" value="1"/>
</dbReference>
<comment type="similarity">
    <text evidence="9">Belongs to the UbiA prenyltransferase family. Protoheme IX farnesyltransferase subfamily.</text>
</comment>
<keyword evidence="2 9" id="KW-1003">Cell membrane</keyword>
<dbReference type="Pfam" id="PF01040">
    <property type="entry name" value="UbiA"/>
    <property type="match status" value="1"/>
</dbReference>
<name>A0A0P1LLX2_9BACT</name>
<dbReference type="Proteomes" id="UP000182011">
    <property type="component" value="Unassembled WGS sequence"/>
</dbReference>
<comment type="subcellular location">
    <subcellularLocation>
        <location evidence="9">Cell membrane</location>
        <topology evidence="9">Multi-pass membrane protein</topology>
    </subcellularLocation>
    <subcellularLocation>
        <location evidence="1">Membrane</location>
        <topology evidence="1">Multi-pass membrane protein</topology>
    </subcellularLocation>
</comment>
<sequence>MLSKALSFLTDFLLLIKHRLTSLVVFTTGMGYLIATRGDIDWFTFITTLFGVFLVVGSANAMNQVFEARVDGIMKRTSNRPIPAGRMKKVEAILIALLMLILGQYVLYKFVNGISALLALIAFVIYVFAYTPLKRITPLCTFVGAIPGAIPPVIGWTAVRGQIELGAIILFGIQFIWQFPHFWSIALICKADYEKAGFKVLPSSDSRITAINLVIYTFMLLPMGLMPTIAGFAGKYALMASIFGGGLFFIQALSLLKDSSIHSAKKIMLMADIYLPLLFIFLLIDKV</sequence>
<accession>A0A0N7MY26</accession>
<comment type="miscellaneous">
    <text evidence="9">Carbon 2 of the heme B porphyrin ring is defined according to the Fischer nomenclature.</text>
</comment>
<feature type="transmembrane region" description="Helical" evidence="9">
    <location>
        <begin position="236"/>
        <end position="255"/>
    </location>
</feature>
<evidence type="ECO:0000256" key="5">
    <source>
        <dbReference type="ARBA" id="ARBA00022989"/>
    </source>
</evidence>
<evidence type="ECO:0000256" key="4">
    <source>
        <dbReference type="ARBA" id="ARBA00022692"/>
    </source>
</evidence>
<feature type="transmembrane region" description="Helical" evidence="9">
    <location>
        <begin position="40"/>
        <end position="59"/>
    </location>
</feature>
<accession>A0A0P1MGB2</accession>
<evidence type="ECO:0000313" key="10">
    <source>
        <dbReference type="EMBL" id="CUS95300.1"/>
    </source>
</evidence>
<organism evidence="11 12">
    <name type="scientific">Candidatus Kryptonium thompsonii</name>
    <dbReference type="NCBI Taxonomy" id="1633631"/>
    <lineage>
        <taxon>Bacteria</taxon>
        <taxon>Pseudomonadati</taxon>
        <taxon>Candidatus Kryptoniota</taxon>
        <taxon>Candidatus Kryptonium</taxon>
    </lineage>
</organism>
<keyword evidence="7 9" id="KW-0472">Membrane</keyword>
<evidence type="ECO:0000313" key="13">
    <source>
        <dbReference type="Proteomes" id="UP000182200"/>
    </source>
</evidence>
<comment type="catalytic activity">
    <reaction evidence="8 9">
        <text>heme b + (2E,6E)-farnesyl diphosphate + H2O = Fe(II)-heme o + diphosphate</text>
        <dbReference type="Rhea" id="RHEA:28070"/>
        <dbReference type="ChEBI" id="CHEBI:15377"/>
        <dbReference type="ChEBI" id="CHEBI:33019"/>
        <dbReference type="ChEBI" id="CHEBI:60344"/>
        <dbReference type="ChEBI" id="CHEBI:60530"/>
        <dbReference type="ChEBI" id="CHEBI:175763"/>
        <dbReference type="EC" id="2.5.1.141"/>
    </reaction>
</comment>
<dbReference type="PANTHER" id="PTHR43448:SF2">
    <property type="entry name" value="PROTOHEME IX FARNESYLTRANSFERASE, MITOCHONDRIAL"/>
    <property type="match status" value="1"/>
</dbReference>
<protein>
    <recommendedName>
        <fullName evidence="9">Protoheme IX farnesyltransferase</fullName>
        <ecNumber evidence="9">2.5.1.141</ecNumber>
    </recommendedName>
    <alternativeName>
        <fullName evidence="9">Heme B farnesyltransferase</fullName>
    </alternativeName>
    <alternativeName>
        <fullName evidence="9">Heme O synthase</fullName>
    </alternativeName>
</protein>
<dbReference type="Gene3D" id="1.10.357.140">
    <property type="entry name" value="UbiA prenyltransferase"/>
    <property type="match status" value="1"/>
</dbReference>
<dbReference type="EMBL" id="CZVI01000069">
    <property type="protein sequence ID" value="CUS95300.1"/>
    <property type="molecule type" value="Genomic_DNA"/>
</dbReference>
<feature type="transmembrane region" description="Helical" evidence="9">
    <location>
        <begin position="114"/>
        <end position="133"/>
    </location>
</feature>
<dbReference type="HAMAP" id="MF_00154">
    <property type="entry name" value="CyoE_CtaB"/>
    <property type="match status" value="1"/>
</dbReference>
<feature type="transmembrane region" description="Helical" evidence="9">
    <location>
        <begin position="12"/>
        <end position="34"/>
    </location>
</feature>
<feature type="transmembrane region" description="Helical" evidence="9">
    <location>
        <begin position="165"/>
        <end position="189"/>
    </location>
</feature>
<feature type="transmembrane region" description="Helical" evidence="9">
    <location>
        <begin position="90"/>
        <end position="108"/>
    </location>
</feature>
<feature type="transmembrane region" description="Helical" evidence="9">
    <location>
        <begin position="267"/>
        <end position="284"/>
    </location>
</feature>
<proteinExistence type="inferred from homology"/>
<dbReference type="GO" id="GO:0006784">
    <property type="term" value="P:heme A biosynthetic process"/>
    <property type="evidence" value="ECO:0007669"/>
    <property type="project" value="TreeGrafter"/>
</dbReference>
<accession>A0A0P1LJB0</accession>
<evidence type="ECO:0000256" key="2">
    <source>
        <dbReference type="ARBA" id="ARBA00022475"/>
    </source>
</evidence>
<comment type="function">
    <text evidence="9">Converts heme B (protoheme IX) to heme O by substitution of the vinyl group on carbon 2 of heme B porphyrin ring with a hydroxyethyl farnesyl side group.</text>
</comment>